<dbReference type="InterPro" id="IPR050090">
    <property type="entry name" value="Tyrosine_recombinase_XerCD"/>
</dbReference>
<dbReference type="InterPro" id="IPR010998">
    <property type="entry name" value="Integrase_recombinase_N"/>
</dbReference>
<organism evidence="8 9">
    <name type="scientific">Nonomuraea zeae</name>
    <dbReference type="NCBI Taxonomy" id="1642303"/>
    <lineage>
        <taxon>Bacteria</taxon>
        <taxon>Bacillati</taxon>
        <taxon>Actinomycetota</taxon>
        <taxon>Actinomycetes</taxon>
        <taxon>Streptosporangiales</taxon>
        <taxon>Streptosporangiaceae</taxon>
        <taxon>Nonomuraea</taxon>
    </lineage>
</organism>
<dbReference type="GO" id="GO:0015074">
    <property type="term" value="P:DNA integration"/>
    <property type="evidence" value="ECO:0007669"/>
    <property type="project" value="UniProtKB-KW"/>
</dbReference>
<dbReference type="Pfam" id="PF14659">
    <property type="entry name" value="Phage_int_SAM_3"/>
    <property type="match status" value="1"/>
</dbReference>
<evidence type="ECO:0000313" key="9">
    <source>
        <dbReference type="Proteomes" id="UP000306628"/>
    </source>
</evidence>
<protein>
    <submittedName>
        <fullName evidence="8">Site-specific integrase</fullName>
    </submittedName>
</protein>
<proteinExistence type="predicted"/>
<keyword evidence="2 4" id="KW-0238">DNA-binding</keyword>
<dbReference type="Gene3D" id="1.10.150.130">
    <property type="match status" value="1"/>
</dbReference>
<reference evidence="8 9" key="1">
    <citation type="submission" date="2019-05" db="EMBL/GenBank/DDBJ databases">
        <title>Draft genome sequence of Nonomuraea zeae DSM 100528.</title>
        <authorList>
            <person name="Saricaoglu S."/>
            <person name="Isik K."/>
        </authorList>
    </citation>
    <scope>NUCLEOTIDE SEQUENCE [LARGE SCALE GENOMIC DNA]</scope>
    <source>
        <strain evidence="8 9">DSM 100528</strain>
    </source>
</reference>
<evidence type="ECO:0000259" key="6">
    <source>
        <dbReference type="PROSITE" id="PS51898"/>
    </source>
</evidence>
<feature type="domain" description="Core-binding (CB)" evidence="7">
    <location>
        <begin position="107"/>
        <end position="188"/>
    </location>
</feature>
<dbReference type="PANTHER" id="PTHR30349">
    <property type="entry name" value="PHAGE INTEGRASE-RELATED"/>
    <property type="match status" value="1"/>
</dbReference>
<dbReference type="OrthoDB" id="3175606at2"/>
<gene>
    <name evidence="8" type="ORF">ETD85_14460</name>
</gene>
<evidence type="ECO:0000313" key="8">
    <source>
        <dbReference type="EMBL" id="TMR35235.1"/>
    </source>
</evidence>
<keyword evidence="3" id="KW-0233">DNA recombination</keyword>
<evidence type="ECO:0000259" key="7">
    <source>
        <dbReference type="PROSITE" id="PS51900"/>
    </source>
</evidence>
<dbReference type="GO" id="GO:0006310">
    <property type="term" value="P:DNA recombination"/>
    <property type="evidence" value="ECO:0007669"/>
    <property type="project" value="UniProtKB-KW"/>
</dbReference>
<dbReference type="InterPro" id="IPR013762">
    <property type="entry name" value="Integrase-like_cat_sf"/>
</dbReference>
<name>A0A5S4GQK1_9ACTN</name>
<comment type="caution">
    <text evidence="8">The sequence shown here is derived from an EMBL/GenBank/DDBJ whole genome shotgun (WGS) entry which is preliminary data.</text>
</comment>
<dbReference type="InterPro" id="IPR002104">
    <property type="entry name" value="Integrase_catalytic"/>
</dbReference>
<dbReference type="CDD" id="cd01189">
    <property type="entry name" value="INT_ICEBs1_C_like"/>
    <property type="match status" value="1"/>
</dbReference>
<evidence type="ECO:0000256" key="3">
    <source>
        <dbReference type="ARBA" id="ARBA00023172"/>
    </source>
</evidence>
<dbReference type="InterPro" id="IPR011010">
    <property type="entry name" value="DNA_brk_join_enz"/>
</dbReference>
<dbReference type="AlphaFoldDB" id="A0A5S4GQK1"/>
<keyword evidence="9" id="KW-1185">Reference proteome</keyword>
<evidence type="ECO:0000256" key="1">
    <source>
        <dbReference type="ARBA" id="ARBA00022908"/>
    </source>
</evidence>
<dbReference type="PROSITE" id="PS51900">
    <property type="entry name" value="CB"/>
    <property type="match status" value="1"/>
</dbReference>
<keyword evidence="1" id="KW-0229">DNA integration</keyword>
<feature type="region of interest" description="Disordered" evidence="5">
    <location>
        <begin position="1"/>
        <end position="30"/>
    </location>
</feature>
<feature type="domain" description="Tyr recombinase" evidence="6">
    <location>
        <begin position="210"/>
        <end position="411"/>
    </location>
</feature>
<evidence type="ECO:0000256" key="2">
    <source>
        <dbReference type="ARBA" id="ARBA00023125"/>
    </source>
</evidence>
<dbReference type="Proteomes" id="UP000306628">
    <property type="component" value="Unassembled WGS sequence"/>
</dbReference>
<dbReference type="Gene3D" id="1.10.443.10">
    <property type="entry name" value="Intergrase catalytic core"/>
    <property type="match status" value="1"/>
</dbReference>
<sequence length="418" mass="45775">MRPARAGTGQPVITSYAVDSPRSGSGPGTECQARLRVYVRREERGVGVVVPLCEVPAEGLDVEVVAGGGEVGPVSVASGKTKTEAKAKLKEIIRDHDDGLASGPANYTVAEAVKSWLAYGLHGRSPNTATNYRTLCEKHIIPDLGARKLRELSGEDVDRWLVGKAEVLAARTVRLLHSCLNRAVKFAQARDKVKRNVVGLCEIPEGEEGRPSKSLTLDQATALLDAAEGSRLYAYVVLSLLIGARTEELRALTWEEVDLVGDPDKEIPPWIAVWRSVREGGDTKTKRSRRSLALPKRCVEALKAHRLQQRHDHKMAGEKWQDHGLVFASLVGTPLDAHNVRRAFRKIVKDAGMPAYYWTPREMRHSFVSLLSDSGVPLEDIARLVGHSGTAVTEAVYRKQIRPVLLQGAAAMDDLFAR</sequence>
<dbReference type="InterPro" id="IPR044068">
    <property type="entry name" value="CB"/>
</dbReference>
<dbReference type="PROSITE" id="PS51898">
    <property type="entry name" value="TYR_RECOMBINASE"/>
    <property type="match status" value="1"/>
</dbReference>
<accession>A0A5S4GQK1</accession>
<dbReference type="PANTHER" id="PTHR30349:SF91">
    <property type="entry name" value="INTA PROTEIN"/>
    <property type="match status" value="1"/>
</dbReference>
<dbReference type="SUPFAM" id="SSF56349">
    <property type="entry name" value="DNA breaking-rejoining enzymes"/>
    <property type="match status" value="1"/>
</dbReference>
<dbReference type="EMBL" id="VCKX01000036">
    <property type="protein sequence ID" value="TMR35235.1"/>
    <property type="molecule type" value="Genomic_DNA"/>
</dbReference>
<evidence type="ECO:0000256" key="4">
    <source>
        <dbReference type="PROSITE-ProRule" id="PRU01248"/>
    </source>
</evidence>
<dbReference type="InterPro" id="IPR004107">
    <property type="entry name" value="Integrase_SAM-like_N"/>
</dbReference>
<dbReference type="Pfam" id="PF00589">
    <property type="entry name" value="Phage_integrase"/>
    <property type="match status" value="1"/>
</dbReference>
<evidence type="ECO:0000256" key="5">
    <source>
        <dbReference type="SAM" id="MobiDB-lite"/>
    </source>
</evidence>
<dbReference type="GO" id="GO:0003677">
    <property type="term" value="F:DNA binding"/>
    <property type="evidence" value="ECO:0007669"/>
    <property type="project" value="UniProtKB-UniRule"/>
</dbReference>